<accession>A0A382U8M8</accession>
<proteinExistence type="inferred from homology"/>
<dbReference type="GO" id="GO:0008743">
    <property type="term" value="F:L-threonine 3-dehydrogenase activity"/>
    <property type="evidence" value="ECO:0007669"/>
    <property type="project" value="TreeGrafter"/>
</dbReference>
<organism evidence="3">
    <name type="scientific">marine metagenome</name>
    <dbReference type="NCBI Taxonomy" id="408172"/>
    <lineage>
        <taxon>unclassified sequences</taxon>
        <taxon>metagenomes</taxon>
        <taxon>ecological metagenomes</taxon>
    </lineage>
</organism>
<name>A0A382U8M8_9ZZZZ</name>
<feature type="domain" description="3-beta hydroxysteroid dehydrogenase/isomerase" evidence="2">
    <location>
        <begin position="5"/>
        <end position="135"/>
    </location>
</feature>
<dbReference type="Pfam" id="PF01073">
    <property type="entry name" value="3Beta_HSD"/>
    <property type="match status" value="1"/>
</dbReference>
<evidence type="ECO:0000256" key="1">
    <source>
        <dbReference type="ARBA" id="ARBA00007637"/>
    </source>
</evidence>
<protein>
    <recommendedName>
        <fullName evidence="2">3-beta hydroxysteroid dehydrogenase/isomerase domain-containing protein</fullName>
    </recommendedName>
</protein>
<dbReference type="GO" id="GO:0006694">
    <property type="term" value="P:steroid biosynthetic process"/>
    <property type="evidence" value="ECO:0007669"/>
    <property type="project" value="InterPro"/>
</dbReference>
<reference evidence="3" key="1">
    <citation type="submission" date="2018-05" db="EMBL/GenBank/DDBJ databases">
        <authorList>
            <person name="Lanie J.A."/>
            <person name="Ng W.-L."/>
            <person name="Kazmierczak K.M."/>
            <person name="Andrzejewski T.M."/>
            <person name="Davidsen T.M."/>
            <person name="Wayne K.J."/>
            <person name="Tettelin H."/>
            <person name="Glass J.I."/>
            <person name="Rusch D."/>
            <person name="Podicherti R."/>
            <person name="Tsui H.-C.T."/>
            <person name="Winkler M.E."/>
        </authorList>
    </citation>
    <scope>NUCLEOTIDE SEQUENCE</scope>
</reference>
<feature type="non-terminal residue" evidence="3">
    <location>
        <position position="136"/>
    </location>
</feature>
<evidence type="ECO:0000313" key="3">
    <source>
        <dbReference type="EMBL" id="SVD30327.1"/>
    </source>
</evidence>
<dbReference type="AlphaFoldDB" id="A0A382U8M8"/>
<dbReference type="PANTHER" id="PTHR42687">
    <property type="entry name" value="L-THREONINE 3-DEHYDROGENASE"/>
    <property type="match status" value="1"/>
</dbReference>
<dbReference type="GO" id="GO:0006567">
    <property type="term" value="P:L-threonine catabolic process"/>
    <property type="evidence" value="ECO:0007669"/>
    <property type="project" value="TreeGrafter"/>
</dbReference>
<dbReference type="EMBL" id="UINC01142157">
    <property type="protein sequence ID" value="SVD30327.1"/>
    <property type="molecule type" value="Genomic_DNA"/>
</dbReference>
<dbReference type="SUPFAM" id="SSF51735">
    <property type="entry name" value="NAD(P)-binding Rossmann-fold domains"/>
    <property type="match status" value="1"/>
</dbReference>
<sequence>VDAGQSVRIFDLPQMDFSGLEDNDSIEINKGDITDADDVTRSVDGVDAVLHLAAILPPNSERNRDVTFRVNVGGTENIIHALEKTNPDAMLVFTSSISTYGDTSTEEPPVKVTNSQSAIDIYADSKIEGERIIRES</sequence>
<dbReference type="PANTHER" id="PTHR42687:SF1">
    <property type="entry name" value="L-THREONINE 3-DEHYDROGENASE, MITOCHONDRIAL"/>
    <property type="match status" value="1"/>
</dbReference>
<evidence type="ECO:0000259" key="2">
    <source>
        <dbReference type="Pfam" id="PF01073"/>
    </source>
</evidence>
<dbReference type="Gene3D" id="3.40.50.720">
    <property type="entry name" value="NAD(P)-binding Rossmann-like Domain"/>
    <property type="match status" value="1"/>
</dbReference>
<feature type="non-terminal residue" evidence="3">
    <location>
        <position position="1"/>
    </location>
</feature>
<gene>
    <name evidence="3" type="ORF">METZ01_LOCUS383181</name>
</gene>
<comment type="similarity">
    <text evidence="1">Belongs to the NAD(P)-dependent epimerase/dehydratase family.</text>
</comment>
<dbReference type="InterPro" id="IPR036291">
    <property type="entry name" value="NAD(P)-bd_dom_sf"/>
</dbReference>
<dbReference type="InterPro" id="IPR051225">
    <property type="entry name" value="NAD(P)_epim/dehydratase"/>
</dbReference>
<dbReference type="InterPro" id="IPR002225">
    <property type="entry name" value="3Beta_OHSteriod_DH/Estase"/>
</dbReference>